<comment type="similarity">
    <text evidence="1">Belongs to the FlgM family.</text>
</comment>
<feature type="domain" description="Anti-sigma-28 factor FlgM C-terminal" evidence="10">
    <location>
        <begin position="43"/>
        <end position="90"/>
    </location>
</feature>
<sequence>MSIERAQPLKPVSTIQTRENSDIASNKVRQAESDKSRDVATQVKLSAAQAQLMQPGSQDINQARVETLKTAIRNGELKMDSSKIADALIQETKDWLQSNRPR</sequence>
<comment type="caution">
    <text evidence="11">The sequence shown here is derived from an EMBL/GenBank/DDBJ whole genome shotgun (WGS) entry which is preliminary data.</text>
</comment>
<dbReference type="GO" id="GO:0044781">
    <property type="term" value="P:bacterial-type flagellum organization"/>
    <property type="evidence" value="ECO:0007669"/>
    <property type="project" value="UniProtKB-KW"/>
</dbReference>
<dbReference type="NCBIfam" id="TIGR03824">
    <property type="entry name" value="FlgM_jcvi"/>
    <property type="match status" value="1"/>
</dbReference>
<protein>
    <recommendedName>
        <fullName evidence="2">Negative regulator of flagellin synthesis</fullName>
    </recommendedName>
    <alternativeName>
        <fullName evidence="8">Anti-sigma-28 factor</fullName>
    </alternativeName>
</protein>
<dbReference type="AlphaFoldDB" id="A0A443ICB9"/>
<dbReference type="Proteomes" id="UP000288794">
    <property type="component" value="Unassembled WGS sequence"/>
</dbReference>
<gene>
    <name evidence="11" type="ORF">ED28_09835</name>
</gene>
<evidence type="ECO:0000256" key="3">
    <source>
        <dbReference type="ARBA" id="ARBA00022491"/>
    </source>
</evidence>
<evidence type="ECO:0000256" key="4">
    <source>
        <dbReference type="ARBA" id="ARBA00022795"/>
    </source>
</evidence>
<evidence type="ECO:0000256" key="6">
    <source>
        <dbReference type="ARBA" id="ARBA00023163"/>
    </source>
</evidence>
<dbReference type="InterPro" id="IPR007412">
    <property type="entry name" value="FlgM"/>
</dbReference>
<keyword evidence="4" id="KW-1005">Bacterial flagellum biogenesis</keyword>
<feature type="compositionally biased region" description="Basic and acidic residues" evidence="9">
    <location>
        <begin position="29"/>
        <end position="38"/>
    </location>
</feature>
<evidence type="ECO:0000256" key="7">
    <source>
        <dbReference type="ARBA" id="ARBA00024739"/>
    </source>
</evidence>
<accession>A0A443ICB9</accession>
<keyword evidence="5" id="KW-0805">Transcription regulation</keyword>
<dbReference type="Pfam" id="PF04316">
    <property type="entry name" value="FlgM"/>
    <property type="match status" value="1"/>
</dbReference>
<evidence type="ECO:0000313" key="12">
    <source>
        <dbReference type="Proteomes" id="UP000288794"/>
    </source>
</evidence>
<feature type="region of interest" description="Disordered" evidence="9">
    <location>
        <begin position="1"/>
        <end position="38"/>
    </location>
</feature>
<dbReference type="InterPro" id="IPR031316">
    <property type="entry name" value="FlgM_C"/>
</dbReference>
<evidence type="ECO:0000256" key="1">
    <source>
        <dbReference type="ARBA" id="ARBA00005322"/>
    </source>
</evidence>
<keyword evidence="12" id="KW-1185">Reference proteome</keyword>
<reference evidence="11 12" key="1">
    <citation type="submission" date="2014-04" db="EMBL/GenBank/DDBJ databases">
        <title>Draft genome sequence of Pantoea beijingensis strain LMG 27579, an emerging pathogen to Pleurotus eryngii with potential industrial application.</title>
        <authorList>
            <person name="Xu F."/>
            <person name="Liu Y."/>
            <person name="Wang S."/>
            <person name="Yin Y."/>
            <person name="Ma Y."/>
            <person name="Zhao S."/>
            <person name="Rong C."/>
        </authorList>
    </citation>
    <scope>NUCLEOTIDE SEQUENCE [LARGE SCALE GENOMIC DNA]</scope>
    <source>
        <strain evidence="11 12">LMG 27579</strain>
    </source>
</reference>
<evidence type="ECO:0000256" key="2">
    <source>
        <dbReference type="ARBA" id="ARBA00017823"/>
    </source>
</evidence>
<dbReference type="InterPro" id="IPR035890">
    <property type="entry name" value="Anti-sigma-28_factor_FlgM_sf"/>
</dbReference>
<dbReference type="GO" id="GO:0045892">
    <property type="term" value="P:negative regulation of DNA-templated transcription"/>
    <property type="evidence" value="ECO:0007669"/>
    <property type="project" value="InterPro"/>
</dbReference>
<feature type="compositionally biased region" description="Polar residues" evidence="9">
    <location>
        <begin position="13"/>
        <end position="28"/>
    </location>
</feature>
<keyword evidence="3" id="KW-0678">Repressor</keyword>
<keyword evidence="6" id="KW-0804">Transcription</keyword>
<dbReference type="SUPFAM" id="SSF101498">
    <property type="entry name" value="Anti-sigma factor FlgM"/>
    <property type="match status" value="1"/>
</dbReference>
<evidence type="ECO:0000313" key="11">
    <source>
        <dbReference type="EMBL" id="RWR01931.1"/>
    </source>
</evidence>
<comment type="function">
    <text evidence="7">Responsible for the coupling of flagellin expression to flagellar assembly by preventing expression of the flagellin genes when a component of the middle class of proteins is defective. It negatively regulates flagellar genes by inhibiting the activity of FliA by directly binding to FliA.</text>
</comment>
<keyword evidence="11" id="KW-0282">Flagellum</keyword>
<dbReference type="RefSeq" id="WP_128177501.1">
    <property type="nucleotide sequence ID" value="NZ_CP071409.1"/>
</dbReference>
<keyword evidence="11" id="KW-0966">Cell projection</keyword>
<organism evidence="11 12">
    <name type="scientific">[Pantoea] beijingensis</name>
    <dbReference type="NCBI Taxonomy" id="1324864"/>
    <lineage>
        <taxon>Bacteria</taxon>
        <taxon>Pseudomonadati</taxon>
        <taxon>Pseudomonadota</taxon>
        <taxon>Gammaproteobacteria</taxon>
        <taxon>Enterobacterales</taxon>
        <taxon>Erwiniaceae</taxon>
        <taxon>Erwinia</taxon>
    </lineage>
</organism>
<evidence type="ECO:0000256" key="9">
    <source>
        <dbReference type="SAM" id="MobiDB-lite"/>
    </source>
</evidence>
<proteinExistence type="inferred from homology"/>
<keyword evidence="11" id="KW-0969">Cilium</keyword>
<evidence type="ECO:0000256" key="5">
    <source>
        <dbReference type="ARBA" id="ARBA00023015"/>
    </source>
</evidence>
<evidence type="ECO:0000256" key="8">
    <source>
        <dbReference type="ARBA" id="ARBA00030117"/>
    </source>
</evidence>
<evidence type="ECO:0000259" key="10">
    <source>
        <dbReference type="Pfam" id="PF04316"/>
    </source>
</evidence>
<name>A0A443ICB9_9GAMM</name>
<dbReference type="EMBL" id="JMEE01000031">
    <property type="protein sequence ID" value="RWR01931.1"/>
    <property type="molecule type" value="Genomic_DNA"/>
</dbReference>